<gene>
    <name evidence="13" type="ORF">CSKR_106526</name>
</gene>
<keyword evidence="5 11" id="KW-0812">Transmembrane</keyword>
<feature type="compositionally biased region" description="Polar residues" evidence="10">
    <location>
        <begin position="246"/>
        <end position="255"/>
    </location>
</feature>
<dbReference type="PANTHER" id="PTHR43184:SF12">
    <property type="entry name" value="SUGAR PHOSPHATE EXCHANGER 3"/>
    <property type="match status" value="1"/>
</dbReference>
<sequence>MLGVSIPIGYPCLRPLILRDSYSRHALYVLLLTFLCYTLYHASRKPISVVKGVLHAAEFSGDNAGDKSVGWKPFDQENWSQLIGGLEYIYLLVYAVSMVTSGYVAERINLRHFLAFGMLLSGLTNIAFGFAYYCGIHNYLYFFCVQVLSGVTQASGWPAVVTLMGNWWGKTRRGFIMGLWNAHTSVGNILGSLVAGYFADSDWGAAFAVPGIMLIVGGLVVYCTLIDRPERLQLPGRFTRPPHLSLPNSKSTVESSCLPKRPSSDRLEELPCQSNTTTTTKQAIGLCDALRLPNVLAYSILLFFAKLVSYTFLYWLPNYLVVVEPGTVTAEQAAQLSVLFDLGGIVGGILAGWLSDPKESDSDTMTIWRRAFMCSVMLSLAAPLLIAYQALASAGSTTSLVLLFCCGLTVNGPYALITTAVSADLGTQHALQGRARALATITAIIDGTGSLGAALGPFLTGILVPFGWSAVFLMLLTSDLLALTTSLWIVCRSRRSTVKPSFLDARLKYTTLRP</sequence>
<feature type="transmembrane region" description="Helical" evidence="11">
    <location>
        <begin position="88"/>
        <end position="105"/>
    </location>
</feature>
<dbReference type="PANTHER" id="PTHR43184">
    <property type="entry name" value="MAJOR FACILITATOR SUPERFAMILY TRANSPORTER 16, ISOFORM B"/>
    <property type="match status" value="1"/>
</dbReference>
<protein>
    <recommendedName>
        <fullName evidence="8">Sugar phosphate exchanger 3</fullName>
    </recommendedName>
    <alternativeName>
        <fullName evidence="9">Solute carrier family 37 member 3</fullName>
    </alternativeName>
</protein>
<dbReference type="GO" id="GO:0016020">
    <property type="term" value="C:membrane"/>
    <property type="evidence" value="ECO:0007669"/>
    <property type="project" value="UniProtKB-SubCell"/>
</dbReference>
<evidence type="ECO:0000256" key="4">
    <source>
        <dbReference type="ARBA" id="ARBA00022597"/>
    </source>
</evidence>
<dbReference type="EMBL" id="NIRI02000010">
    <property type="protein sequence ID" value="KAG5454264.1"/>
    <property type="molecule type" value="Genomic_DNA"/>
</dbReference>
<dbReference type="InterPro" id="IPR020846">
    <property type="entry name" value="MFS_dom"/>
</dbReference>
<evidence type="ECO:0000259" key="12">
    <source>
        <dbReference type="PROSITE" id="PS50850"/>
    </source>
</evidence>
<dbReference type="InterPro" id="IPR011701">
    <property type="entry name" value="MFS"/>
</dbReference>
<comment type="similarity">
    <text evidence="2">Belongs to the major facilitator superfamily. Organophosphate:Pi antiporter (OPA) (TC 2.A.1.4) family.</text>
</comment>
<feature type="transmembrane region" description="Helical" evidence="11">
    <location>
        <begin position="205"/>
        <end position="225"/>
    </location>
</feature>
<keyword evidence="4" id="KW-0762">Sugar transport</keyword>
<evidence type="ECO:0000256" key="11">
    <source>
        <dbReference type="SAM" id="Phobius"/>
    </source>
</evidence>
<feature type="transmembrane region" description="Helical" evidence="11">
    <location>
        <begin position="437"/>
        <end position="460"/>
    </location>
</feature>
<dbReference type="InterPro" id="IPR000849">
    <property type="entry name" value="Sugar_P_transporter"/>
</dbReference>
<feature type="transmembrane region" description="Helical" evidence="11">
    <location>
        <begin position="139"/>
        <end position="163"/>
    </location>
</feature>
<evidence type="ECO:0000313" key="14">
    <source>
        <dbReference type="Proteomes" id="UP000286415"/>
    </source>
</evidence>
<feature type="transmembrane region" description="Helical" evidence="11">
    <location>
        <begin position="367"/>
        <end position="388"/>
    </location>
</feature>
<feature type="transmembrane region" description="Helical" evidence="11">
    <location>
        <begin position="466"/>
        <end position="491"/>
    </location>
</feature>
<evidence type="ECO:0000256" key="2">
    <source>
        <dbReference type="ARBA" id="ARBA00009598"/>
    </source>
</evidence>
<dbReference type="Proteomes" id="UP000286415">
    <property type="component" value="Unassembled WGS sequence"/>
</dbReference>
<dbReference type="AlphaFoldDB" id="A0A8T1MXZ3"/>
<comment type="caution">
    <text evidence="13">The sequence shown here is derived from an EMBL/GenBank/DDBJ whole genome shotgun (WGS) entry which is preliminary data.</text>
</comment>
<feature type="transmembrane region" description="Helical" evidence="11">
    <location>
        <begin position="295"/>
        <end position="316"/>
    </location>
</feature>
<keyword evidence="6 11" id="KW-1133">Transmembrane helix</keyword>
<evidence type="ECO:0000256" key="10">
    <source>
        <dbReference type="SAM" id="MobiDB-lite"/>
    </source>
</evidence>
<evidence type="ECO:0000256" key="1">
    <source>
        <dbReference type="ARBA" id="ARBA00004141"/>
    </source>
</evidence>
<evidence type="ECO:0000256" key="7">
    <source>
        <dbReference type="ARBA" id="ARBA00023136"/>
    </source>
</evidence>
<evidence type="ECO:0000256" key="8">
    <source>
        <dbReference type="ARBA" id="ARBA00041091"/>
    </source>
</evidence>
<evidence type="ECO:0000313" key="13">
    <source>
        <dbReference type="EMBL" id="KAG5454264.1"/>
    </source>
</evidence>
<dbReference type="PIRSF" id="PIRSF002808">
    <property type="entry name" value="Hexose_phosphate_transp"/>
    <property type="match status" value="1"/>
</dbReference>
<feature type="transmembrane region" description="Helical" evidence="11">
    <location>
        <begin position="26"/>
        <end position="43"/>
    </location>
</feature>
<feature type="transmembrane region" description="Helical" evidence="11">
    <location>
        <begin position="400"/>
        <end position="425"/>
    </location>
</feature>
<dbReference type="InterPro" id="IPR036259">
    <property type="entry name" value="MFS_trans_sf"/>
</dbReference>
<dbReference type="GO" id="GO:0022857">
    <property type="term" value="F:transmembrane transporter activity"/>
    <property type="evidence" value="ECO:0007669"/>
    <property type="project" value="InterPro"/>
</dbReference>
<dbReference type="SUPFAM" id="SSF103473">
    <property type="entry name" value="MFS general substrate transporter"/>
    <property type="match status" value="1"/>
</dbReference>
<evidence type="ECO:0000256" key="3">
    <source>
        <dbReference type="ARBA" id="ARBA00022448"/>
    </source>
</evidence>
<keyword evidence="7 11" id="KW-0472">Membrane</keyword>
<keyword evidence="3" id="KW-0813">Transport</keyword>
<keyword evidence="14" id="KW-1185">Reference proteome</keyword>
<feature type="transmembrane region" description="Helical" evidence="11">
    <location>
        <begin position="112"/>
        <end position="133"/>
    </location>
</feature>
<evidence type="ECO:0000256" key="9">
    <source>
        <dbReference type="ARBA" id="ARBA00042039"/>
    </source>
</evidence>
<organism evidence="13 14">
    <name type="scientific">Clonorchis sinensis</name>
    <name type="common">Chinese liver fluke</name>
    <dbReference type="NCBI Taxonomy" id="79923"/>
    <lineage>
        <taxon>Eukaryota</taxon>
        <taxon>Metazoa</taxon>
        <taxon>Spiralia</taxon>
        <taxon>Lophotrochozoa</taxon>
        <taxon>Platyhelminthes</taxon>
        <taxon>Trematoda</taxon>
        <taxon>Digenea</taxon>
        <taxon>Opisthorchiida</taxon>
        <taxon>Opisthorchiata</taxon>
        <taxon>Opisthorchiidae</taxon>
        <taxon>Clonorchis</taxon>
    </lineage>
</organism>
<name>A0A8T1MXZ3_CLOSI</name>
<reference evidence="13 14" key="1">
    <citation type="journal article" date="2018" name="Biotechnol. Adv.">
        <title>Improved genomic resources and new bioinformatic workflow for the carcinogenic parasite Clonorchis sinensis: Biotechnological implications.</title>
        <authorList>
            <person name="Wang D."/>
            <person name="Korhonen P.K."/>
            <person name="Gasser R.B."/>
            <person name="Young N.D."/>
        </authorList>
    </citation>
    <scope>NUCLEOTIDE SEQUENCE [LARGE SCALE GENOMIC DNA]</scope>
    <source>
        <strain evidence="13">Cs-k2</strain>
    </source>
</reference>
<feature type="domain" description="Major facilitator superfamily (MFS) profile" evidence="12">
    <location>
        <begin position="29"/>
        <end position="494"/>
    </location>
</feature>
<accession>A0A8T1MXZ3</accession>
<dbReference type="OrthoDB" id="3639251at2759"/>
<feature type="transmembrane region" description="Helical" evidence="11">
    <location>
        <begin position="336"/>
        <end position="355"/>
    </location>
</feature>
<evidence type="ECO:0000256" key="6">
    <source>
        <dbReference type="ARBA" id="ARBA00022989"/>
    </source>
</evidence>
<dbReference type="Gene3D" id="1.20.1250.20">
    <property type="entry name" value="MFS general substrate transporter like domains"/>
    <property type="match status" value="2"/>
</dbReference>
<proteinExistence type="inferred from homology"/>
<reference evidence="13 14" key="2">
    <citation type="journal article" date="2021" name="Genomics">
        <title>High-quality reference genome for Clonorchis sinensis.</title>
        <authorList>
            <person name="Young N.D."/>
            <person name="Stroehlein A.J."/>
            <person name="Kinkar L."/>
            <person name="Wang T."/>
            <person name="Sohn W.M."/>
            <person name="Chang B.C.H."/>
            <person name="Kaur P."/>
            <person name="Weisz D."/>
            <person name="Dudchenko O."/>
            <person name="Aiden E.L."/>
            <person name="Korhonen P.K."/>
            <person name="Gasser R.B."/>
        </authorList>
    </citation>
    <scope>NUCLEOTIDE SEQUENCE [LARGE SCALE GENOMIC DNA]</scope>
    <source>
        <strain evidence="13">Cs-k2</strain>
    </source>
</reference>
<evidence type="ECO:0000256" key="5">
    <source>
        <dbReference type="ARBA" id="ARBA00022692"/>
    </source>
</evidence>
<dbReference type="Pfam" id="PF07690">
    <property type="entry name" value="MFS_1"/>
    <property type="match status" value="1"/>
</dbReference>
<dbReference type="PROSITE" id="PS50850">
    <property type="entry name" value="MFS"/>
    <property type="match status" value="1"/>
</dbReference>
<feature type="transmembrane region" description="Helical" evidence="11">
    <location>
        <begin position="175"/>
        <end position="199"/>
    </location>
</feature>
<feature type="region of interest" description="Disordered" evidence="10">
    <location>
        <begin position="243"/>
        <end position="270"/>
    </location>
</feature>
<comment type="subcellular location">
    <subcellularLocation>
        <location evidence="1">Membrane</location>
        <topology evidence="1">Multi-pass membrane protein</topology>
    </subcellularLocation>
</comment>